<dbReference type="InterPro" id="IPR036909">
    <property type="entry name" value="Cyt_c-like_dom_sf"/>
</dbReference>
<gene>
    <name evidence="7" type="ORF">ABXS05_18890</name>
</gene>
<protein>
    <submittedName>
        <fullName evidence="7">Cytochrome c</fullName>
    </submittedName>
</protein>
<accession>A0ABV3PR48</accession>
<dbReference type="PROSITE" id="PS51007">
    <property type="entry name" value="CYTC"/>
    <property type="match status" value="1"/>
</dbReference>
<feature type="domain" description="Cytochrome c" evidence="6">
    <location>
        <begin position="21"/>
        <end position="133"/>
    </location>
</feature>
<dbReference type="InterPro" id="IPR009056">
    <property type="entry name" value="Cyt_c-like_dom"/>
</dbReference>
<evidence type="ECO:0000256" key="4">
    <source>
        <dbReference type="PROSITE-ProRule" id="PRU00433"/>
    </source>
</evidence>
<dbReference type="PANTHER" id="PTHR35008:SF4">
    <property type="entry name" value="BLL4482 PROTEIN"/>
    <property type="match status" value="1"/>
</dbReference>
<keyword evidence="8" id="KW-1185">Reference proteome</keyword>
<evidence type="ECO:0000256" key="2">
    <source>
        <dbReference type="ARBA" id="ARBA00022723"/>
    </source>
</evidence>
<dbReference type="Gene3D" id="1.10.760.10">
    <property type="entry name" value="Cytochrome c-like domain"/>
    <property type="match status" value="1"/>
</dbReference>
<dbReference type="RefSeq" id="WP_367625121.1">
    <property type="nucleotide sequence ID" value="NZ_JBFNQD010000006.1"/>
</dbReference>
<evidence type="ECO:0000313" key="7">
    <source>
        <dbReference type="EMBL" id="MEW9307628.1"/>
    </source>
</evidence>
<sequence>MFLLALAIALGAFPIEAQAQSSIERGKYLVTVAGCSDCHTPGTFLGHPDRGRYLGGSDVGFAIPGLGVFAGPNLTPDKETGIGNWSTRQIVTAITTGKRPDGRRLAPVMPFEAFSHLSSADAEAIAAYLKSIKPVSNKIAGPFGPSEKPSTFVFAVMPAETYSSLPKPPAK</sequence>
<evidence type="ECO:0000256" key="3">
    <source>
        <dbReference type="ARBA" id="ARBA00023004"/>
    </source>
</evidence>
<dbReference type="EMBL" id="JBFNQD010000006">
    <property type="protein sequence ID" value="MEW9307628.1"/>
    <property type="molecule type" value="Genomic_DNA"/>
</dbReference>
<feature type="signal peptide" evidence="5">
    <location>
        <begin position="1"/>
        <end position="19"/>
    </location>
</feature>
<proteinExistence type="predicted"/>
<keyword evidence="1 4" id="KW-0349">Heme</keyword>
<reference evidence="7 8" key="1">
    <citation type="submission" date="2024-07" db="EMBL/GenBank/DDBJ databases">
        <title>Description of Labrys sedimenti sp. nov., isolated from a diclofenac-degrading enrichment culture.</title>
        <authorList>
            <person name="Tancsics A."/>
            <person name="Csepanyi A."/>
        </authorList>
    </citation>
    <scope>NUCLEOTIDE SEQUENCE [LARGE SCALE GENOMIC DNA]</scope>
    <source>
        <strain evidence="7 8">LMG 23578</strain>
    </source>
</reference>
<evidence type="ECO:0000256" key="1">
    <source>
        <dbReference type="ARBA" id="ARBA00022617"/>
    </source>
</evidence>
<organism evidence="7 8">
    <name type="scientific">Labrys neptuniae</name>
    <dbReference type="NCBI Taxonomy" id="376174"/>
    <lineage>
        <taxon>Bacteria</taxon>
        <taxon>Pseudomonadati</taxon>
        <taxon>Pseudomonadota</taxon>
        <taxon>Alphaproteobacteria</taxon>
        <taxon>Hyphomicrobiales</taxon>
        <taxon>Xanthobacteraceae</taxon>
        <taxon>Labrys</taxon>
    </lineage>
</organism>
<name>A0ABV3PR48_9HYPH</name>
<dbReference type="SUPFAM" id="SSF46626">
    <property type="entry name" value="Cytochrome c"/>
    <property type="match status" value="1"/>
</dbReference>
<dbReference type="Pfam" id="PF00034">
    <property type="entry name" value="Cytochrom_C"/>
    <property type="match status" value="1"/>
</dbReference>
<feature type="chain" id="PRO_5046082946" evidence="5">
    <location>
        <begin position="20"/>
        <end position="171"/>
    </location>
</feature>
<comment type="caution">
    <text evidence="7">The sequence shown here is derived from an EMBL/GenBank/DDBJ whole genome shotgun (WGS) entry which is preliminary data.</text>
</comment>
<dbReference type="PANTHER" id="PTHR35008">
    <property type="entry name" value="BLL4482 PROTEIN-RELATED"/>
    <property type="match status" value="1"/>
</dbReference>
<keyword evidence="5" id="KW-0732">Signal</keyword>
<dbReference type="InterPro" id="IPR051459">
    <property type="entry name" value="Cytochrome_c-type_DH"/>
</dbReference>
<evidence type="ECO:0000313" key="8">
    <source>
        <dbReference type="Proteomes" id="UP001555786"/>
    </source>
</evidence>
<dbReference type="Proteomes" id="UP001555786">
    <property type="component" value="Unassembled WGS sequence"/>
</dbReference>
<evidence type="ECO:0000259" key="6">
    <source>
        <dbReference type="PROSITE" id="PS51007"/>
    </source>
</evidence>
<keyword evidence="2 4" id="KW-0479">Metal-binding</keyword>
<keyword evidence="3 4" id="KW-0408">Iron</keyword>
<evidence type="ECO:0000256" key="5">
    <source>
        <dbReference type="SAM" id="SignalP"/>
    </source>
</evidence>